<reference evidence="1" key="2">
    <citation type="journal article" date="2020" name="Microorganisms">
        <title>Osmotic Adaptation and Compatible Solute Biosynthesis of Phototrophic Bacteria as Revealed from Genome Analyses.</title>
        <authorList>
            <person name="Imhoff J.F."/>
            <person name="Rahn T."/>
            <person name="Kunzel S."/>
            <person name="Keller A."/>
            <person name="Neulinger S.C."/>
        </authorList>
    </citation>
    <scope>NUCLEOTIDE SEQUENCE</scope>
    <source>
        <strain evidence="1">DSM 9154</strain>
    </source>
</reference>
<proteinExistence type="predicted"/>
<evidence type="ECO:0000313" key="2">
    <source>
        <dbReference type="Proteomes" id="UP000778970"/>
    </source>
</evidence>
<sequence length="39" mass="4624">RKLALNLLRNARRDLSISLKRKRVGWSNQIAYDILGQMR</sequence>
<protein>
    <submittedName>
        <fullName evidence="1">ISAs1 family transposase</fullName>
    </submittedName>
</protein>
<name>A0A934V2C3_9PROT</name>
<keyword evidence="2" id="KW-1185">Reference proteome</keyword>
<gene>
    <name evidence="1" type="ORF">CKO21_18320</name>
</gene>
<dbReference type="Proteomes" id="UP000778970">
    <property type="component" value="Unassembled WGS sequence"/>
</dbReference>
<feature type="non-terminal residue" evidence="1">
    <location>
        <position position="1"/>
    </location>
</feature>
<accession>A0A934V2C3</accession>
<organism evidence="1 2">
    <name type="scientific">Rhodovibrio salinarum</name>
    <dbReference type="NCBI Taxonomy" id="1087"/>
    <lineage>
        <taxon>Bacteria</taxon>
        <taxon>Pseudomonadati</taxon>
        <taxon>Pseudomonadota</taxon>
        <taxon>Alphaproteobacteria</taxon>
        <taxon>Rhodospirillales</taxon>
        <taxon>Rhodovibrionaceae</taxon>
        <taxon>Rhodovibrio</taxon>
    </lineage>
</organism>
<evidence type="ECO:0000313" key="1">
    <source>
        <dbReference type="EMBL" id="MBK1699205.1"/>
    </source>
</evidence>
<comment type="caution">
    <text evidence="1">The sequence shown here is derived from an EMBL/GenBank/DDBJ whole genome shotgun (WGS) entry which is preliminary data.</text>
</comment>
<reference evidence="1" key="1">
    <citation type="submission" date="2017-08" db="EMBL/GenBank/DDBJ databases">
        <authorList>
            <person name="Imhoff J.F."/>
            <person name="Rahn T."/>
            <person name="Kuenzel S."/>
            <person name="Neulinger S.C."/>
        </authorList>
    </citation>
    <scope>NUCLEOTIDE SEQUENCE</scope>
    <source>
        <strain evidence="1">DSM 9154</strain>
    </source>
</reference>
<dbReference type="EMBL" id="NRRE01000035">
    <property type="protein sequence ID" value="MBK1699205.1"/>
    <property type="molecule type" value="Genomic_DNA"/>
</dbReference>
<dbReference type="AlphaFoldDB" id="A0A934V2C3"/>